<name>S0KKS2_9ENTE</name>
<dbReference type="PATRIC" id="fig|1140003.3.peg.2098"/>
<gene>
    <name evidence="1" type="ORF">I573_01156</name>
</gene>
<dbReference type="AlphaFoldDB" id="S0KKS2"/>
<evidence type="ECO:0000313" key="2">
    <source>
        <dbReference type="Proteomes" id="UP000015961"/>
    </source>
</evidence>
<accession>S0KKS2</accession>
<dbReference type="EMBL" id="ASWO01000004">
    <property type="protein sequence ID" value="EOT84255.1"/>
    <property type="molecule type" value="Genomic_DNA"/>
</dbReference>
<organism evidence="1 2">
    <name type="scientific">Enterococcus sulfureus ATCC 49903</name>
    <dbReference type="NCBI Taxonomy" id="1140003"/>
    <lineage>
        <taxon>Bacteria</taxon>
        <taxon>Bacillati</taxon>
        <taxon>Bacillota</taxon>
        <taxon>Bacilli</taxon>
        <taxon>Lactobacillales</taxon>
        <taxon>Enterococcaceae</taxon>
        <taxon>Enterococcus</taxon>
    </lineage>
</organism>
<dbReference type="OrthoDB" id="9880596at2"/>
<dbReference type="RefSeq" id="WP_016186602.1">
    <property type="nucleotide sequence ID" value="NZ_ASWO01000004.1"/>
</dbReference>
<evidence type="ECO:0000313" key="1">
    <source>
        <dbReference type="EMBL" id="EOT84255.1"/>
    </source>
</evidence>
<reference evidence="1 2" key="1">
    <citation type="submission" date="2013-03" db="EMBL/GenBank/DDBJ databases">
        <title>The Genome Sequence of Enterococcus sulfureus ATCC_49903 (PacBio/Illumina hybrid assembly).</title>
        <authorList>
            <consortium name="The Broad Institute Genomics Platform"/>
            <consortium name="The Broad Institute Genome Sequencing Center for Infectious Disease"/>
            <person name="Earl A."/>
            <person name="Russ C."/>
            <person name="Gilmore M."/>
            <person name="Surin D."/>
            <person name="Walker B."/>
            <person name="Young S."/>
            <person name="Zeng Q."/>
            <person name="Gargeya S."/>
            <person name="Fitzgerald M."/>
            <person name="Haas B."/>
            <person name="Abouelleil A."/>
            <person name="Allen A.W."/>
            <person name="Alvarado L."/>
            <person name="Arachchi H.M."/>
            <person name="Berlin A.M."/>
            <person name="Chapman S.B."/>
            <person name="Gainer-Dewar J."/>
            <person name="Goldberg J."/>
            <person name="Griggs A."/>
            <person name="Gujja S."/>
            <person name="Hansen M."/>
            <person name="Howarth C."/>
            <person name="Imamovic A."/>
            <person name="Ireland A."/>
            <person name="Larimer J."/>
            <person name="McCowan C."/>
            <person name="Murphy C."/>
            <person name="Pearson M."/>
            <person name="Poon T.W."/>
            <person name="Priest M."/>
            <person name="Roberts A."/>
            <person name="Saif S."/>
            <person name="Shea T."/>
            <person name="Sisk P."/>
            <person name="Sykes S."/>
            <person name="Wortman J."/>
            <person name="Nusbaum C."/>
            <person name="Birren B."/>
        </authorList>
    </citation>
    <scope>NUCLEOTIDE SEQUENCE [LARGE SCALE GENOMIC DNA]</scope>
    <source>
        <strain evidence="1 2">ATCC 49903</strain>
    </source>
</reference>
<sequence length="207" mass="24602">MNEEQYTVLEIAKEALKKYKVDETEGTLPALKKKIERIIKKYNYEPASEQKKSVYSKRIAKAYSLEVKNRIVDDLLFDYMIILSKDELLKEIENSNHYKSAVNSNDRIEHEFSKFLNKTPEEQNVMIENQKSVTCFNENHPFIREKKMEVMLEALFSKYYTLKIDELIDDANKINSLINDNQSFFDGAELREIARFNNWESYVEERE</sequence>
<dbReference type="STRING" id="1140003.OMY_02186"/>
<dbReference type="Proteomes" id="UP000015961">
    <property type="component" value="Unassembled WGS sequence"/>
</dbReference>
<protein>
    <submittedName>
        <fullName evidence="1">Uncharacterized protein</fullName>
    </submittedName>
</protein>
<comment type="caution">
    <text evidence="1">The sequence shown here is derived from an EMBL/GenBank/DDBJ whole genome shotgun (WGS) entry which is preliminary data.</text>
</comment>
<proteinExistence type="predicted"/>
<keyword evidence="2" id="KW-1185">Reference proteome</keyword>